<reference evidence="2" key="1">
    <citation type="submission" date="2024-07" db="EMBL/GenBank/DDBJ databases">
        <title>Halotolerant mesophilic bacterium Ornithinibacillus sp. 4-3, sp. nov., isolated from soil.</title>
        <authorList>
            <person name="Sidarenka A.V."/>
            <person name="Guliayeva D.E."/>
            <person name="Leanovich S.I."/>
            <person name="Hileuskaya K.S."/>
            <person name="Akhremchuk A.E."/>
            <person name="Sikolenko M.A."/>
            <person name="Valentovich L.N."/>
        </authorList>
    </citation>
    <scope>NUCLEOTIDE SEQUENCE</scope>
    <source>
        <strain evidence="2">4-3</strain>
    </source>
</reference>
<keyword evidence="1" id="KW-0175">Coiled coil</keyword>
<gene>
    <name evidence="2" type="ORF">AB4Y30_07140</name>
</gene>
<protein>
    <submittedName>
        <fullName evidence="2">YlqD family protein</fullName>
    </submittedName>
</protein>
<dbReference type="EMBL" id="CP162599">
    <property type="protein sequence ID" value="XDK34115.1"/>
    <property type="molecule type" value="Genomic_DNA"/>
</dbReference>
<dbReference type="AlphaFoldDB" id="A0AB39HUU9"/>
<feature type="coiled-coil region" evidence="1">
    <location>
        <begin position="22"/>
        <end position="49"/>
    </location>
</feature>
<dbReference type="Pfam" id="PF11068">
    <property type="entry name" value="YlqD"/>
    <property type="match status" value="1"/>
</dbReference>
<name>A0AB39HUU9_9BACI</name>
<dbReference type="Gene3D" id="6.10.140.1110">
    <property type="match status" value="1"/>
</dbReference>
<proteinExistence type="predicted"/>
<evidence type="ECO:0000256" key="1">
    <source>
        <dbReference type="SAM" id="Coils"/>
    </source>
</evidence>
<accession>A0AB39HUU9</accession>
<organism evidence="2">
    <name type="scientific">Ornithinibacillus sp. 4-3</name>
    <dbReference type="NCBI Taxonomy" id="3231488"/>
    <lineage>
        <taxon>Bacteria</taxon>
        <taxon>Bacillati</taxon>
        <taxon>Bacillota</taxon>
        <taxon>Bacilli</taxon>
        <taxon>Bacillales</taxon>
        <taxon>Bacillaceae</taxon>
        <taxon>Ornithinibacillus</taxon>
    </lineage>
</organism>
<evidence type="ECO:0000313" key="2">
    <source>
        <dbReference type="EMBL" id="XDK34115.1"/>
    </source>
</evidence>
<dbReference type="RefSeq" id="WP_368654792.1">
    <property type="nucleotide sequence ID" value="NZ_CP162599.1"/>
</dbReference>
<sequence length="129" mass="15357">MKIIKKVQVKQIVTENSKAIIKERFLSQKMRLEQECQQLMFEKRKLQNKAQFSKQAAERKFQQEIDKRREEIKQVDFKLEQLDIIEIGSELIEGEVEALVEVEEGTHWDDIMKNQSIVIQDNVVIRIDK</sequence>
<dbReference type="InterPro" id="IPR021297">
    <property type="entry name" value="YlqD"/>
</dbReference>